<feature type="region of interest" description="Disordered" evidence="1">
    <location>
        <begin position="1"/>
        <end position="29"/>
    </location>
</feature>
<protein>
    <submittedName>
        <fullName evidence="2">Uncharacterized protein</fullName>
    </submittedName>
</protein>
<feature type="region of interest" description="Disordered" evidence="1">
    <location>
        <begin position="44"/>
        <end position="70"/>
    </location>
</feature>
<accession>A0A5B7ECS9</accession>
<evidence type="ECO:0000256" key="1">
    <source>
        <dbReference type="SAM" id="MobiDB-lite"/>
    </source>
</evidence>
<name>A0A5B7ECS9_PORTR</name>
<comment type="caution">
    <text evidence="2">The sequence shown here is derived from an EMBL/GenBank/DDBJ whole genome shotgun (WGS) entry which is preliminary data.</text>
</comment>
<dbReference type="AlphaFoldDB" id="A0A5B7ECS9"/>
<organism evidence="2 3">
    <name type="scientific">Portunus trituberculatus</name>
    <name type="common">Swimming crab</name>
    <name type="synonym">Neptunus trituberculatus</name>
    <dbReference type="NCBI Taxonomy" id="210409"/>
    <lineage>
        <taxon>Eukaryota</taxon>
        <taxon>Metazoa</taxon>
        <taxon>Ecdysozoa</taxon>
        <taxon>Arthropoda</taxon>
        <taxon>Crustacea</taxon>
        <taxon>Multicrustacea</taxon>
        <taxon>Malacostraca</taxon>
        <taxon>Eumalacostraca</taxon>
        <taxon>Eucarida</taxon>
        <taxon>Decapoda</taxon>
        <taxon>Pleocyemata</taxon>
        <taxon>Brachyura</taxon>
        <taxon>Eubrachyura</taxon>
        <taxon>Portunoidea</taxon>
        <taxon>Portunidae</taxon>
        <taxon>Portuninae</taxon>
        <taxon>Portunus</taxon>
    </lineage>
</organism>
<gene>
    <name evidence="2" type="ORF">E2C01_024426</name>
</gene>
<sequence length="70" mass="7060">MITKTPVTEKESRVWRGSGCGSVSKKGSGPRIVGVIGARALITEPASGGKGAGGRAAGEGGRAVKTRPRR</sequence>
<keyword evidence="3" id="KW-1185">Reference proteome</keyword>
<evidence type="ECO:0000313" key="2">
    <source>
        <dbReference type="EMBL" id="MPC31147.1"/>
    </source>
</evidence>
<dbReference type="Proteomes" id="UP000324222">
    <property type="component" value="Unassembled WGS sequence"/>
</dbReference>
<dbReference type="EMBL" id="VSRR010002376">
    <property type="protein sequence ID" value="MPC31147.1"/>
    <property type="molecule type" value="Genomic_DNA"/>
</dbReference>
<evidence type="ECO:0000313" key="3">
    <source>
        <dbReference type="Proteomes" id="UP000324222"/>
    </source>
</evidence>
<feature type="compositionally biased region" description="Gly residues" evidence="1">
    <location>
        <begin position="48"/>
        <end position="61"/>
    </location>
</feature>
<reference evidence="2 3" key="1">
    <citation type="submission" date="2019-05" db="EMBL/GenBank/DDBJ databases">
        <title>Another draft genome of Portunus trituberculatus and its Hox gene families provides insights of decapod evolution.</title>
        <authorList>
            <person name="Jeong J.-H."/>
            <person name="Song I."/>
            <person name="Kim S."/>
            <person name="Choi T."/>
            <person name="Kim D."/>
            <person name="Ryu S."/>
            <person name="Kim W."/>
        </authorList>
    </citation>
    <scope>NUCLEOTIDE SEQUENCE [LARGE SCALE GENOMIC DNA]</scope>
    <source>
        <tissue evidence="2">Muscle</tissue>
    </source>
</reference>
<proteinExistence type="predicted"/>